<evidence type="ECO:0008006" key="3">
    <source>
        <dbReference type="Google" id="ProtNLM"/>
    </source>
</evidence>
<evidence type="ECO:0000313" key="1">
    <source>
        <dbReference type="EMBL" id="KAI6646178.1"/>
    </source>
</evidence>
<proteinExistence type="predicted"/>
<name>A0AAV7JBW0_9METZ</name>
<dbReference type="Proteomes" id="UP001165289">
    <property type="component" value="Unassembled WGS sequence"/>
</dbReference>
<dbReference type="AlphaFoldDB" id="A0AAV7JBW0"/>
<dbReference type="GO" id="GO:0003676">
    <property type="term" value="F:nucleic acid binding"/>
    <property type="evidence" value="ECO:0007669"/>
    <property type="project" value="InterPro"/>
</dbReference>
<sequence length="108" mass="12662">MNRLGLSELHFIPPKRSVNPDYYINEILEKCCLPTFKRRKTRAPLTQRKISRKMSETIFMQDGAPAHTAIRTQKWLSEHLPGFWEKGVWSSNSPDLNPIENHWSIKQS</sequence>
<reference evidence="1 2" key="1">
    <citation type="journal article" date="2023" name="BMC Biol.">
        <title>The compact genome of the sponge Oopsacas minuta (Hexactinellida) is lacking key metazoan core genes.</title>
        <authorList>
            <person name="Santini S."/>
            <person name="Schenkelaars Q."/>
            <person name="Jourda C."/>
            <person name="Duchesne M."/>
            <person name="Belahbib H."/>
            <person name="Rocher C."/>
            <person name="Selva M."/>
            <person name="Riesgo A."/>
            <person name="Vervoort M."/>
            <person name="Leys S.P."/>
            <person name="Kodjabachian L."/>
            <person name="Le Bivic A."/>
            <person name="Borchiellini C."/>
            <person name="Claverie J.M."/>
            <person name="Renard E."/>
        </authorList>
    </citation>
    <scope>NUCLEOTIDE SEQUENCE [LARGE SCALE GENOMIC DNA]</scope>
    <source>
        <strain evidence="1">SPO-2</strain>
    </source>
</reference>
<protein>
    <recommendedName>
        <fullName evidence="3">Transposase</fullName>
    </recommendedName>
</protein>
<evidence type="ECO:0000313" key="2">
    <source>
        <dbReference type="Proteomes" id="UP001165289"/>
    </source>
</evidence>
<keyword evidence="2" id="KW-1185">Reference proteome</keyword>
<comment type="caution">
    <text evidence="1">The sequence shown here is derived from an EMBL/GenBank/DDBJ whole genome shotgun (WGS) entry which is preliminary data.</text>
</comment>
<dbReference type="Gene3D" id="3.30.420.10">
    <property type="entry name" value="Ribonuclease H-like superfamily/Ribonuclease H"/>
    <property type="match status" value="1"/>
</dbReference>
<dbReference type="InterPro" id="IPR036397">
    <property type="entry name" value="RNaseH_sf"/>
</dbReference>
<organism evidence="1 2">
    <name type="scientific">Oopsacas minuta</name>
    <dbReference type="NCBI Taxonomy" id="111878"/>
    <lineage>
        <taxon>Eukaryota</taxon>
        <taxon>Metazoa</taxon>
        <taxon>Porifera</taxon>
        <taxon>Hexactinellida</taxon>
        <taxon>Hexasterophora</taxon>
        <taxon>Lyssacinosida</taxon>
        <taxon>Leucopsacidae</taxon>
        <taxon>Oopsacas</taxon>
    </lineage>
</organism>
<dbReference type="EMBL" id="JAKMXF010000360">
    <property type="protein sequence ID" value="KAI6646178.1"/>
    <property type="molecule type" value="Genomic_DNA"/>
</dbReference>
<gene>
    <name evidence="1" type="ORF">LOD99_9385</name>
</gene>
<accession>A0AAV7JBW0</accession>